<dbReference type="SUPFAM" id="SSF52540">
    <property type="entry name" value="P-loop containing nucleoside triphosphate hydrolases"/>
    <property type="match status" value="1"/>
</dbReference>
<dbReference type="SUPFAM" id="SSF50494">
    <property type="entry name" value="Trypsin-like serine proteases"/>
    <property type="match status" value="1"/>
</dbReference>
<protein>
    <recommendedName>
        <fullName evidence="6">Serine protease</fullName>
        <ecNumber evidence="6">3.4.21.-</ecNumber>
    </recommendedName>
</protein>
<evidence type="ECO:0000256" key="6">
    <source>
        <dbReference type="RuleBase" id="RU004296"/>
    </source>
</evidence>
<dbReference type="Gene3D" id="3.40.50.300">
    <property type="entry name" value="P-loop containing nucleotide triphosphate hydrolases"/>
    <property type="match status" value="1"/>
</dbReference>
<sequence>MASSSSSSSSCSSFNPQDYQIEKPKPPPKTITTTLERDKIHKLSKQKRWVVCQVCPGNSDERGSGCLIGGRLLLTNYHVLPNKKAVEKGQAVFFMVTKQEHPFGISTAKLLPIELDPNFPLIQSKNNMPTPTSLPQPVKEGCLDFTIAALKPHPYLSEVQDKVFSIFKKVSIKKNDPIHVLQYPHEMDSKTLISGDLKEDTGYITKKNTHDLEHSADTKKGSSGSSIIDKNGNLIALHYRARRGVLITQIAASLTTEEKNRIEELSKEKFETNTPQKKAFSKALKNYYLAHNQLTVLRLKTGGEFEFKLPIEKIFVRLGIITQKKRKERDQSLDKHSGQLTVEDGRYPTHETIFEQKENIEIETLFDHESFKKENTQKNYSDPKDLKDKSVYIQGAAGIGKSTLCHYIAYQWAKNGLWKEHFSHIIWIPLRNLTLEKYPPSKDYTLYDLIIREYKGQADLEPFRKALEDPNLPQKTLLILDGYDELSSDAEGNSSLGKAFKKLKEHFPHTLITSRPGPCSFKRSCNLELLGFDREGIKRYINNFFTQAQSELQKQKLENFLDSSSYAMSLAHIPINLTLLCALFNDDPKVFDAVTPVTLTSIYDRILNQMYKWFLLKKIGKGESKQRKGNILTDNNLRKNREVYDIVEAFEKLANYAMNTNTLYIQKAKIERIINHKYTIEELSQIGLLRIPEGGSRGYFIHLTFQEFLTASKIANSYLDGLKHEECQRFVSENKFNPRYALIFRMIAGYLSCRSLEDDDYLPALKDFFEDLFSKPRDLAKSYELTLFANCFEECDGTQIDQYDDFIKEVVKYIKVAPTQEMRLHILHRNTKLLHNKKVLKVFQGWFKDAQKHEEAISLVHRLAAVNQSIPDEFFSKLMEMAFDQSFSWDVRLKAANALLEISKEGDDKLKQTIYFDDAAIVMRNVAVALGGISKKLCAQQVDLFLAALSDEGFSYAGDEVAAVLVKIAKEGPDQASKVCKKLVEMVLNKEINLPDKKRAVAVLEEIGKEEHNLPQNELEDLKKMVLNQDLNLDYRWIATKTLLGIGKGDNLQAFEPLKALVDIFTDKDQDRYLRESAAILIGKAGAEGYCLPQIALKELTATALDKNCHLDFRWVATETLGEVVKGRDHPQANKALEGLLVMLQQEESNDYAQKNATTILQRIIKGRYDISCRVLKSLKKVKDKKLCISIKTFAMEEIVKGGKEISSEALKALVEMVKDSTLDSSARGSAASVLGEIGKGEKEGSSEALKALVEMVKDSTLDSSARGRAASVLGEIVKGGKEVSSEALKALVEMVKDRTLNSYARGRAAEALGEIGKGRKEGSSEAIKALVEMVKDSTLNSYDQVRAAEALGEIVKGGKEVSSEALKALVEMVKDRTFGSSVRGSAAEVLVEIGKEGKEGSSEAIKALVEMVKDRTLDSYARLRAAKALVEIKGGREISSEAFNALEELIKDRTLNWYVRLSGAYALREIDKGRKEVSSEALKALVEMVKDRTLNSYARGRAAEALGEIVKGGKEVSSEAIKALVEMVKDSTLDSYARGRAAEALEEIVKGGKEVSSEAIKALVEMVKDRTLNSYARGRAAEALGEIVKGGKEVSSEALKALEAMVKDSTLDSYDRLRAASALGEIVKGGKEVSSEAIKALVEMVKDSTLDSSARTRAAEALGEIVKGGKESSSEALKALVEMVKDSTLDSYARRSAAYVLVEIGKGGKESSSEALKALVEMVKDRTLNSYARTRAAEALPKMDLSFLSFLETSRISCLDIAQVCAIKQQSLFILENKVVISNKHSTESFAIDNSSIKELKEVKILDLFSHKKNTGSAKKIIQTDIAKLATSKPSVSNSSSILNNASPINTHPNLSSVHDFTSELTAIENKQKQISVYELQELERSIKTSNLPDSQKQSLLARVEKIHSGMSGSSSSNK</sequence>
<dbReference type="Gene3D" id="2.40.10.10">
    <property type="entry name" value="Trypsin-like serine proteases"/>
    <property type="match status" value="2"/>
</dbReference>
<keyword evidence="4 6" id="KW-0378">Hydrolase</keyword>
<dbReference type="InterPro" id="IPR007111">
    <property type="entry name" value="NACHT_NTPase"/>
</dbReference>
<dbReference type="SMART" id="SM00567">
    <property type="entry name" value="EZ_HEAT"/>
    <property type="match status" value="14"/>
</dbReference>
<evidence type="ECO:0000256" key="1">
    <source>
        <dbReference type="ARBA" id="ARBA00008764"/>
    </source>
</evidence>
<evidence type="ECO:0000259" key="8">
    <source>
        <dbReference type="PROSITE" id="PS50837"/>
    </source>
</evidence>
<feature type="region of interest" description="Disordered" evidence="7">
    <location>
        <begin position="1"/>
        <end position="32"/>
    </location>
</feature>
<dbReference type="EC" id="3.4.21.-" evidence="6"/>
<dbReference type="InterPro" id="IPR009003">
    <property type="entry name" value="Peptidase_S1_PA"/>
</dbReference>
<keyword evidence="5 6" id="KW-0720">Serine protease</keyword>
<name>A0ABS0AYN8_9BACT</name>
<dbReference type="InterPro" id="IPR027417">
    <property type="entry name" value="P-loop_NTPase"/>
</dbReference>
<dbReference type="Pfam" id="PF05729">
    <property type="entry name" value="NACHT"/>
    <property type="match status" value="1"/>
</dbReference>
<evidence type="ECO:0000256" key="3">
    <source>
        <dbReference type="ARBA" id="ARBA00022729"/>
    </source>
</evidence>
<comment type="similarity">
    <text evidence="1 6">Belongs to the peptidase S1B family.</text>
</comment>
<evidence type="ECO:0000256" key="4">
    <source>
        <dbReference type="ARBA" id="ARBA00022801"/>
    </source>
</evidence>
<evidence type="ECO:0000313" key="10">
    <source>
        <dbReference type="Proteomes" id="UP001194714"/>
    </source>
</evidence>
<dbReference type="EMBL" id="JAAEJV010000010">
    <property type="protein sequence ID" value="MBF5059079.1"/>
    <property type="molecule type" value="Genomic_DNA"/>
</dbReference>
<dbReference type="PANTHER" id="PTHR46844:SF1">
    <property type="entry name" value="SLR5058 PROTEIN"/>
    <property type="match status" value="1"/>
</dbReference>
<keyword evidence="2 6" id="KW-0645">Protease</keyword>
<reference evidence="9 10" key="1">
    <citation type="submission" date="2020-01" db="EMBL/GenBank/DDBJ databases">
        <title>Draft genome sequence of Cand. Neptunochlamydia vexilliferae K9.</title>
        <authorList>
            <person name="Schulz F."/>
            <person name="Koestlbacher S."/>
            <person name="Wascher F."/>
            <person name="Pizzetti I."/>
            <person name="Horn M."/>
        </authorList>
    </citation>
    <scope>NUCLEOTIDE SEQUENCE [LARGE SCALE GENOMIC DNA]</scope>
    <source>
        <strain evidence="9 10">K9</strain>
    </source>
</reference>
<proteinExistence type="inferred from homology"/>
<keyword evidence="10" id="KW-1185">Reference proteome</keyword>
<dbReference type="InterPro" id="IPR043504">
    <property type="entry name" value="Peptidase_S1_PA_chymotrypsin"/>
</dbReference>
<dbReference type="Pfam" id="PF13646">
    <property type="entry name" value="HEAT_2"/>
    <property type="match status" value="1"/>
</dbReference>
<feature type="domain" description="NACHT" evidence="8">
    <location>
        <begin position="389"/>
        <end position="517"/>
    </location>
</feature>
<dbReference type="Gene3D" id="1.25.10.10">
    <property type="entry name" value="Leucine-rich Repeat Variant"/>
    <property type="match status" value="8"/>
</dbReference>
<accession>A0ABS0AYN8</accession>
<feature type="compositionally biased region" description="Low complexity" evidence="7">
    <location>
        <begin position="1"/>
        <end position="13"/>
    </location>
</feature>
<keyword evidence="3" id="KW-0732">Signal</keyword>
<dbReference type="InterPro" id="IPR008256">
    <property type="entry name" value="Peptidase_S1B"/>
</dbReference>
<dbReference type="Pfam" id="PF13365">
    <property type="entry name" value="Trypsin_2"/>
    <property type="match status" value="1"/>
</dbReference>
<dbReference type="InterPro" id="IPR004155">
    <property type="entry name" value="PBS_lyase_HEAT"/>
</dbReference>
<dbReference type="Proteomes" id="UP001194714">
    <property type="component" value="Unassembled WGS sequence"/>
</dbReference>
<evidence type="ECO:0000256" key="2">
    <source>
        <dbReference type="ARBA" id="ARBA00022670"/>
    </source>
</evidence>
<dbReference type="PRINTS" id="PR00839">
    <property type="entry name" value="V8PROTEASE"/>
</dbReference>
<dbReference type="SUPFAM" id="SSF48371">
    <property type="entry name" value="ARM repeat"/>
    <property type="match status" value="2"/>
</dbReference>
<dbReference type="InterPro" id="IPR011989">
    <property type="entry name" value="ARM-like"/>
</dbReference>
<organism evidence="9 10">
    <name type="scientific">Candidatus Neptunichlamydia vexilliferae</name>
    <dbReference type="NCBI Taxonomy" id="1651774"/>
    <lineage>
        <taxon>Bacteria</taxon>
        <taxon>Pseudomonadati</taxon>
        <taxon>Chlamydiota</taxon>
        <taxon>Chlamydiia</taxon>
        <taxon>Parachlamydiales</taxon>
        <taxon>Simkaniaceae</taxon>
        <taxon>Candidatus Neptunichlamydia</taxon>
    </lineage>
</organism>
<evidence type="ECO:0000256" key="5">
    <source>
        <dbReference type="ARBA" id="ARBA00022825"/>
    </source>
</evidence>
<dbReference type="PROSITE" id="PS50837">
    <property type="entry name" value="NACHT"/>
    <property type="match status" value="1"/>
</dbReference>
<evidence type="ECO:0000313" key="9">
    <source>
        <dbReference type="EMBL" id="MBF5059079.1"/>
    </source>
</evidence>
<comment type="caution">
    <text evidence="9">The sequence shown here is derived from an EMBL/GenBank/DDBJ whole genome shotgun (WGS) entry which is preliminary data.</text>
</comment>
<dbReference type="InterPro" id="IPR016024">
    <property type="entry name" value="ARM-type_fold"/>
</dbReference>
<evidence type="ECO:0000256" key="7">
    <source>
        <dbReference type="SAM" id="MobiDB-lite"/>
    </source>
</evidence>
<dbReference type="PANTHER" id="PTHR46844">
    <property type="entry name" value="SLR5058 PROTEIN"/>
    <property type="match status" value="1"/>
</dbReference>
<gene>
    <name evidence="9" type="ORF">NEPTK9_000584</name>
</gene>
<dbReference type="RefSeq" id="WP_194847379.1">
    <property type="nucleotide sequence ID" value="NZ_JAAEJV010000010.1"/>
</dbReference>